<dbReference type="Pfam" id="PF07992">
    <property type="entry name" value="Pyr_redox_2"/>
    <property type="match status" value="1"/>
</dbReference>
<evidence type="ECO:0000256" key="1">
    <source>
        <dbReference type="ARBA" id="ARBA00001974"/>
    </source>
</evidence>
<protein>
    <recommendedName>
        <fullName evidence="8">NADPH:adrenodoxin oxidoreductase, mitochondrial</fullName>
        <ecNumber evidence="8">1.18.1.6</ecNumber>
    </recommendedName>
</protein>
<dbReference type="GO" id="GO:0016491">
    <property type="term" value="F:oxidoreductase activity"/>
    <property type="evidence" value="ECO:0007669"/>
    <property type="project" value="UniProtKB-KW"/>
</dbReference>
<dbReference type="PRINTS" id="PR00419">
    <property type="entry name" value="ADXRDTASE"/>
</dbReference>
<comment type="caution">
    <text evidence="12">The sequence shown here is derived from an EMBL/GenBank/DDBJ whole genome shotgun (WGS) entry which is preliminary data.</text>
</comment>
<feature type="binding site" evidence="9">
    <location>
        <position position="410"/>
    </location>
    <ligand>
        <name>FAD</name>
        <dbReference type="ChEBI" id="CHEBI:57692"/>
    </ligand>
</feature>
<comment type="similarity">
    <text evidence="2 8">Belongs to the ferredoxin--NADP reductase type 1 family.</text>
</comment>
<reference evidence="12 13" key="1">
    <citation type="submission" date="2024-09" db="EMBL/GenBank/DDBJ databases">
        <title>Chromosome-scale assembly of Riccia sorocarpa.</title>
        <authorList>
            <person name="Paukszto L."/>
        </authorList>
    </citation>
    <scope>NUCLEOTIDE SEQUENCE [LARGE SCALE GENOMIC DNA]</scope>
    <source>
        <strain evidence="12">LP-2024</strain>
        <tissue evidence="12">Aerial parts of the thallus</tissue>
    </source>
</reference>
<evidence type="ECO:0000256" key="4">
    <source>
        <dbReference type="ARBA" id="ARBA00022827"/>
    </source>
</evidence>
<dbReference type="InterPro" id="IPR055275">
    <property type="entry name" value="Ferredox_Rdtase"/>
</dbReference>
<evidence type="ECO:0000256" key="2">
    <source>
        <dbReference type="ARBA" id="ARBA00008312"/>
    </source>
</evidence>
<evidence type="ECO:0000256" key="6">
    <source>
        <dbReference type="ARBA" id="ARBA00023002"/>
    </source>
</evidence>
<feature type="binding site" evidence="9">
    <location>
        <position position="108"/>
    </location>
    <ligand>
        <name>FAD</name>
        <dbReference type="ChEBI" id="CHEBI:57692"/>
    </ligand>
</feature>
<comment type="subcellular location">
    <subcellularLocation>
        <location evidence="8">Mitochondrion</location>
    </subcellularLocation>
</comment>
<feature type="binding site" evidence="10">
    <location>
        <begin position="231"/>
        <end position="232"/>
    </location>
    <ligand>
        <name>NADP(+)</name>
        <dbReference type="ChEBI" id="CHEBI:58349"/>
    </ligand>
</feature>
<evidence type="ECO:0000313" key="13">
    <source>
        <dbReference type="Proteomes" id="UP001633002"/>
    </source>
</evidence>
<feature type="binding site" evidence="9">
    <location>
        <begin position="417"/>
        <end position="419"/>
    </location>
    <ligand>
        <name>FAD</name>
        <dbReference type="ChEBI" id="CHEBI:57692"/>
    </ligand>
</feature>
<gene>
    <name evidence="12" type="ORF">R1sor_015442</name>
</gene>
<evidence type="ECO:0000256" key="5">
    <source>
        <dbReference type="ARBA" id="ARBA00022857"/>
    </source>
</evidence>
<evidence type="ECO:0000256" key="3">
    <source>
        <dbReference type="ARBA" id="ARBA00022630"/>
    </source>
</evidence>
<dbReference type="AlphaFoldDB" id="A0ABD3HC84"/>
<keyword evidence="6 8" id="KW-0560">Oxidoreductase</keyword>
<comment type="cofactor">
    <cofactor evidence="1 8 9">
        <name>FAD</name>
        <dbReference type="ChEBI" id="CHEBI:57692"/>
    </cofactor>
</comment>
<dbReference type="EMBL" id="JBJQOH010000004">
    <property type="protein sequence ID" value="KAL3689133.1"/>
    <property type="molecule type" value="Genomic_DNA"/>
</dbReference>
<dbReference type="InterPro" id="IPR021163">
    <property type="entry name" value="Ferredox_Rdtase_adrenod"/>
</dbReference>
<feature type="domain" description="FAD/NAD(P)-binding" evidence="11">
    <location>
        <begin position="34"/>
        <end position="236"/>
    </location>
</feature>
<dbReference type="PIRSF" id="PIRSF000362">
    <property type="entry name" value="FNR"/>
    <property type="match status" value="1"/>
</dbReference>
<dbReference type="Proteomes" id="UP001633002">
    <property type="component" value="Unassembled WGS sequence"/>
</dbReference>
<dbReference type="InterPro" id="IPR023753">
    <property type="entry name" value="FAD/NAD-binding_dom"/>
</dbReference>
<feature type="binding site" evidence="9">
    <location>
        <position position="72"/>
    </location>
    <ligand>
        <name>FAD</name>
        <dbReference type="ChEBI" id="CHEBI:57692"/>
    </ligand>
</feature>
<dbReference type="InterPro" id="IPR036188">
    <property type="entry name" value="FAD/NAD-bd_sf"/>
</dbReference>
<evidence type="ECO:0000256" key="9">
    <source>
        <dbReference type="PIRSR" id="PIRSR000362-1"/>
    </source>
</evidence>
<keyword evidence="3 8" id="KW-0285">Flavoprotein</keyword>
<dbReference type="Gene3D" id="3.50.50.60">
    <property type="entry name" value="FAD/NAD(P)-binding domain"/>
    <property type="match status" value="1"/>
</dbReference>
<feature type="binding site" evidence="10">
    <location>
        <position position="243"/>
    </location>
    <ligand>
        <name>NADP(+)</name>
        <dbReference type="ChEBI" id="CHEBI:58349"/>
    </ligand>
</feature>
<evidence type="ECO:0000256" key="10">
    <source>
        <dbReference type="PIRSR" id="PIRSR000362-2"/>
    </source>
</evidence>
<name>A0ABD3HC84_9MARC</name>
<accession>A0ABD3HC84</accession>
<dbReference type="Gene3D" id="3.40.50.720">
    <property type="entry name" value="NAD(P)-binding Rossmann-like Domain"/>
    <property type="match status" value="1"/>
</dbReference>
<evidence type="ECO:0000256" key="8">
    <source>
        <dbReference type="PIRNR" id="PIRNR000362"/>
    </source>
</evidence>
<dbReference type="PANTHER" id="PTHR48467">
    <property type="entry name" value="GLUTAMATE SYNTHASE 1 [NADH], CHLOROPLASTIC-LIKE"/>
    <property type="match status" value="1"/>
</dbReference>
<proteinExistence type="inferred from homology"/>
<dbReference type="EC" id="1.18.1.6" evidence="8"/>
<evidence type="ECO:0000313" key="12">
    <source>
        <dbReference type="EMBL" id="KAL3689133.1"/>
    </source>
</evidence>
<keyword evidence="13" id="KW-1185">Reference proteome</keyword>
<keyword evidence="4 8" id="KW-0274">FAD</keyword>
<feature type="binding site" evidence="10">
    <location>
        <position position="417"/>
    </location>
    <ligand>
        <name>NADP(+)</name>
        <dbReference type="ChEBI" id="CHEBI:58349"/>
    </ligand>
</feature>
<dbReference type="PANTHER" id="PTHR48467:SF1">
    <property type="entry name" value="GLUTAMATE SYNTHASE 1 [NADH], CHLOROPLASTIC-LIKE"/>
    <property type="match status" value="1"/>
</dbReference>
<keyword evidence="8" id="KW-0496">Mitochondrion</keyword>
<keyword evidence="5 8" id="KW-0521">NADP</keyword>
<evidence type="ECO:0000256" key="7">
    <source>
        <dbReference type="ARBA" id="ARBA00048933"/>
    </source>
</evidence>
<evidence type="ECO:0000259" key="11">
    <source>
        <dbReference type="Pfam" id="PF07992"/>
    </source>
</evidence>
<sequence length="508" mass="55384">MVGRRVVAAVKRQLNYHIWRRALSTVASSPNPLQICVVGSGPAGFYTAEKLMKRFSAAKVDILDRLPTPFGLVRSGVAPDHPETKNVINQFTRVATSENCSFFGNVCVDRDITLNTLRNLYHVVKHCIQNVVLAYGAESDRSLGIPREGLPGVHSAREFVWWYNGHPDCVNLPVNLKSTDTAVIFGQGNVALDAARILLRPVNELASTDISEHALSALHESNIRKVYLIGRRGPVQAACTAKELREILGIQRLEVKVRQADMATTELDHEEMKKSRSHKRVYELLCKAAAAASSSSTTIPVVGSGSRQLQFVFYRSPVELLSSDSSTLTGVRLEKTILSGDVKTGQRAVGTGEFEDLSCGLALKSIGYKSLPVRDLPFDNRKGVVPNLRGRVVATAEPPVLEPGLYVVGWLKRGPTGIIGTNLICAEETVESIVEDAQRGLIDLQSTSKMGGLGLKGLLEEAGTVVVSFSEWQKIDSKELELGRLKGKVREKVVVIQDMISTAKGLIL</sequence>
<organism evidence="12 13">
    <name type="scientific">Riccia sorocarpa</name>
    <dbReference type="NCBI Taxonomy" id="122646"/>
    <lineage>
        <taxon>Eukaryota</taxon>
        <taxon>Viridiplantae</taxon>
        <taxon>Streptophyta</taxon>
        <taxon>Embryophyta</taxon>
        <taxon>Marchantiophyta</taxon>
        <taxon>Marchantiopsida</taxon>
        <taxon>Marchantiidae</taxon>
        <taxon>Marchantiales</taxon>
        <taxon>Ricciaceae</taxon>
        <taxon>Riccia</taxon>
    </lineage>
</organism>
<feature type="binding site" evidence="9">
    <location>
        <position position="43"/>
    </location>
    <ligand>
        <name>FAD</name>
        <dbReference type="ChEBI" id="CHEBI:57692"/>
    </ligand>
</feature>
<comment type="catalytic activity">
    <reaction evidence="7 8">
        <text>2 reduced [adrenodoxin] + NADP(+) + H(+) = 2 oxidized [adrenodoxin] + NADPH</text>
        <dbReference type="Rhea" id="RHEA:42312"/>
        <dbReference type="Rhea" id="RHEA-COMP:9998"/>
        <dbReference type="Rhea" id="RHEA-COMP:9999"/>
        <dbReference type="ChEBI" id="CHEBI:15378"/>
        <dbReference type="ChEBI" id="CHEBI:33737"/>
        <dbReference type="ChEBI" id="CHEBI:33738"/>
        <dbReference type="ChEBI" id="CHEBI:57783"/>
        <dbReference type="ChEBI" id="CHEBI:58349"/>
        <dbReference type="EC" id="1.18.1.6"/>
    </reaction>
</comment>
<dbReference type="GO" id="GO:0005739">
    <property type="term" value="C:mitochondrion"/>
    <property type="evidence" value="ECO:0007669"/>
    <property type="project" value="UniProtKB-SubCell"/>
</dbReference>
<feature type="binding site" evidence="10">
    <location>
        <begin position="187"/>
        <end position="190"/>
    </location>
    <ligand>
        <name>NADP(+)</name>
        <dbReference type="ChEBI" id="CHEBI:58349"/>
    </ligand>
</feature>
<dbReference type="SUPFAM" id="SSF51971">
    <property type="entry name" value="Nucleotide-binding domain"/>
    <property type="match status" value="1"/>
</dbReference>